<proteinExistence type="predicted"/>
<keyword evidence="1" id="KW-0812">Transmembrane</keyword>
<keyword evidence="3" id="KW-1185">Reference proteome</keyword>
<name>A0A1H5X2Z7_9CLOT</name>
<evidence type="ECO:0000256" key="1">
    <source>
        <dbReference type="SAM" id="Phobius"/>
    </source>
</evidence>
<feature type="transmembrane region" description="Helical" evidence="1">
    <location>
        <begin position="35"/>
        <end position="55"/>
    </location>
</feature>
<evidence type="ECO:0000313" key="3">
    <source>
        <dbReference type="Proteomes" id="UP000242850"/>
    </source>
</evidence>
<keyword evidence="1" id="KW-0472">Membrane</keyword>
<keyword evidence="1" id="KW-1133">Transmembrane helix</keyword>
<dbReference type="AlphaFoldDB" id="A0A1H5X2Z7"/>
<accession>A0A1H5X2Z7</accession>
<reference evidence="3" key="1">
    <citation type="submission" date="2016-10" db="EMBL/GenBank/DDBJ databases">
        <authorList>
            <person name="Varghese N."/>
            <person name="Submissions S."/>
        </authorList>
    </citation>
    <scope>NUCLEOTIDE SEQUENCE [LARGE SCALE GENOMIC DNA]</scope>
    <source>
        <strain evidence="3">DSM 5463</strain>
    </source>
</reference>
<dbReference type="RefSeq" id="WP_103896556.1">
    <property type="nucleotide sequence ID" value="NZ_FNUK01000025.1"/>
</dbReference>
<organism evidence="2 3">
    <name type="scientific">Caloramator fervidus</name>
    <dbReference type="NCBI Taxonomy" id="29344"/>
    <lineage>
        <taxon>Bacteria</taxon>
        <taxon>Bacillati</taxon>
        <taxon>Bacillota</taxon>
        <taxon>Clostridia</taxon>
        <taxon>Eubacteriales</taxon>
        <taxon>Clostridiaceae</taxon>
        <taxon>Caloramator</taxon>
    </lineage>
</organism>
<protein>
    <submittedName>
        <fullName evidence="2">Uncharacterized protein</fullName>
    </submittedName>
</protein>
<gene>
    <name evidence="2" type="ORF">SAMN05660865_01638</name>
</gene>
<dbReference type="Proteomes" id="UP000242850">
    <property type="component" value="Unassembled WGS sequence"/>
</dbReference>
<evidence type="ECO:0000313" key="2">
    <source>
        <dbReference type="EMBL" id="SEG05750.1"/>
    </source>
</evidence>
<dbReference type="EMBL" id="FNUK01000025">
    <property type="protein sequence ID" value="SEG05750.1"/>
    <property type="molecule type" value="Genomic_DNA"/>
</dbReference>
<feature type="transmembrane region" description="Helical" evidence="1">
    <location>
        <begin position="6"/>
        <end position="23"/>
    </location>
</feature>
<sequence>MVVRVIYAILMLCFFIYLLNKIIRSEKVEFNVLENLLSVAFLPVSIVGFLIGYPIRVYVKDIRR</sequence>